<feature type="region of interest" description="Disordered" evidence="2">
    <location>
        <begin position="265"/>
        <end position="304"/>
    </location>
</feature>
<evidence type="ECO:0000313" key="4">
    <source>
        <dbReference type="EMBL" id="KAK0593613.1"/>
    </source>
</evidence>
<keyword evidence="1" id="KW-0175">Coiled coil</keyword>
<keyword evidence="5" id="KW-1185">Reference proteome</keyword>
<keyword evidence="3" id="KW-0812">Transmembrane</keyword>
<gene>
    <name evidence="4" type="ORF">LWI29_030591</name>
</gene>
<evidence type="ECO:0000256" key="1">
    <source>
        <dbReference type="SAM" id="Coils"/>
    </source>
</evidence>
<evidence type="ECO:0000256" key="3">
    <source>
        <dbReference type="SAM" id="Phobius"/>
    </source>
</evidence>
<feature type="transmembrane region" description="Helical" evidence="3">
    <location>
        <begin position="330"/>
        <end position="355"/>
    </location>
</feature>
<comment type="caution">
    <text evidence="4">The sequence shown here is derived from an EMBL/GenBank/DDBJ whole genome shotgun (WGS) entry which is preliminary data.</text>
</comment>
<protein>
    <submittedName>
        <fullName evidence="4">Uncharacterized protein</fullName>
    </submittedName>
</protein>
<reference evidence="4" key="1">
    <citation type="journal article" date="2022" name="Plant J.">
        <title>Strategies of tolerance reflected in two North American maple genomes.</title>
        <authorList>
            <person name="McEvoy S.L."/>
            <person name="Sezen U.U."/>
            <person name="Trouern-Trend A."/>
            <person name="McMahon S.M."/>
            <person name="Schaberg P.G."/>
            <person name="Yang J."/>
            <person name="Wegrzyn J.L."/>
            <person name="Swenson N.G."/>
        </authorList>
    </citation>
    <scope>NUCLEOTIDE SEQUENCE</scope>
    <source>
        <strain evidence="4">NS2018</strain>
    </source>
</reference>
<keyword evidence="3" id="KW-1133">Transmembrane helix</keyword>
<dbReference type="AlphaFoldDB" id="A0AA39SMI8"/>
<reference evidence="4" key="2">
    <citation type="submission" date="2023-06" db="EMBL/GenBank/DDBJ databases">
        <authorList>
            <person name="Swenson N.G."/>
            <person name="Wegrzyn J.L."/>
            <person name="Mcevoy S.L."/>
        </authorList>
    </citation>
    <scope>NUCLEOTIDE SEQUENCE</scope>
    <source>
        <strain evidence="4">NS2018</strain>
        <tissue evidence="4">Leaf</tissue>
    </source>
</reference>
<proteinExistence type="predicted"/>
<sequence>MWDAIFGAVRWSTSAGRPAPLTGANRPVVRRWSCAGVDQRRPPAPIAQYGAAGLALVAAPDVQRSSQNWLVRWTSAGPPAHRGVGVRWSCAGRPAQSDQRNMSSGLPLVVRWSAPAQSTSASPPVECRSTRKIERLREENLELSAHNDHLSEQVERLKRREDKLIEELDLSNRSEEGLKRELVEVKGSLARKDSSTKKLDHLLGVGKSPSDKKGLGYEDGKKISTSNKTVFVKSLKNEETSIVQIPRKKLEVGQCSNAQVKMGLRRQSQAQPPRVPQANIPPKLAHKGKRPIMQPQAWKQPRPVQQRRWIEPTYPQRHGRAPIRAQRQGMILFSSLFVTFVVVMVILDQIAFNILKCVENRT</sequence>
<accession>A0AA39SMI8</accession>
<organism evidence="4 5">
    <name type="scientific">Acer saccharum</name>
    <name type="common">Sugar maple</name>
    <dbReference type="NCBI Taxonomy" id="4024"/>
    <lineage>
        <taxon>Eukaryota</taxon>
        <taxon>Viridiplantae</taxon>
        <taxon>Streptophyta</taxon>
        <taxon>Embryophyta</taxon>
        <taxon>Tracheophyta</taxon>
        <taxon>Spermatophyta</taxon>
        <taxon>Magnoliopsida</taxon>
        <taxon>eudicotyledons</taxon>
        <taxon>Gunneridae</taxon>
        <taxon>Pentapetalae</taxon>
        <taxon>rosids</taxon>
        <taxon>malvids</taxon>
        <taxon>Sapindales</taxon>
        <taxon>Sapindaceae</taxon>
        <taxon>Hippocastanoideae</taxon>
        <taxon>Acereae</taxon>
        <taxon>Acer</taxon>
    </lineage>
</organism>
<name>A0AA39SMI8_ACESA</name>
<keyword evidence="3" id="KW-0472">Membrane</keyword>
<dbReference type="EMBL" id="JAUESC010000375">
    <property type="protein sequence ID" value="KAK0593613.1"/>
    <property type="molecule type" value="Genomic_DNA"/>
</dbReference>
<dbReference type="Proteomes" id="UP001168877">
    <property type="component" value="Unassembled WGS sequence"/>
</dbReference>
<feature type="coiled-coil region" evidence="1">
    <location>
        <begin position="133"/>
        <end position="174"/>
    </location>
</feature>
<evidence type="ECO:0000256" key="2">
    <source>
        <dbReference type="SAM" id="MobiDB-lite"/>
    </source>
</evidence>
<evidence type="ECO:0000313" key="5">
    <source>
        <dbReference type="Proteomes" id="UP001168877"/>
    </source>
</evidence>